<name>A0ABR1JIV9_9AGAR</name>
<evidence type="ECO:0000256" key="9">
    <source>
        <dbReference type="SAM" id="Phobius"/>
    </source>
</evidence>
<feature type="domain" description="Sodium/calcium exchanger membrane region" evidence="10">
    <location>
        <begin position="309"/>
        <end position="415"/>
    </location>
</feature>
<feature type="domain" description="Sodium/calcium exchanger membrane region" evidence="10">
    <location>
        <begin position="106"/>
        <end position="262"/>
    </location>
</feature>
<dbReference type="Proteomes" id="UP001498398">
    <property type="component" value="Unassembled WGS sequence"/>
</dbReference>
<evidence type="ECO:0000256" key="3">
    <source>
        <dbReference type="ARBA" id="ARBA00022448"/>
    </source>
</evidence>
<accession>A0ABR1JIV9</accession>
<keyword evidence="7 9" id="KW-0472">Membrane</keyword>
<feature type="transmembrane region" description="Helical" evidence="9">
    <location>
        <begin position="82"/>
        <end position="100"/>
    </location>
</feature>
<feature type="region of interest" description="Disordered" evidence="8">
    <location>
        <begin position="1"/>
        <end position="29"/>
    </location>
</feature>
<evidence type="ECO:0000256" key="8">
    <source>
        <dbReference type="SAM" id="MobiDB-lite"/>
    </source>
</evidence>
<evidence type="ECO:0000256" key="1">
    <source>
        <dbReference type="ARBA" id="ARBA00004127"/>
    </source>
</evidence>
<dbReference type="EMBL" id="JBANRG010000014">
    <property type="protein sequence ID" value="KAK7461043.1"/>
    <property type="molecule type" value="Genomic_DNA"/>
</dbReference>
<feature type="compositionally biased region" description="Polar residues" evidence="8">
    <location>
        <begin position="1"/>
        <end position="14"/>
    </location>
</feature>
<feature type="transmembrane region" description="Helical" evidence="9">
    <location>
        <begin position="138"/>
        <end position="160"/>
    </location>
</feature>
<evidence type="ECO:0000313" key="12">
    <source>
        <dbReference type="Proteomes" id="UP001498398"/>
    </source>
</evidence>
<feature type="transmembrane region" description="Helical" evidence="9">
    <location>
        <begin position="172"/>
        <end position="195"/>
    </location>
</feature>
<evidence type="ECO:0000256" key="7">
    <source>
        <dbReference type="ARBA" id="ARBA00023136"/>
    </source>
</evidence>
<gene>
    <name evidence="11" type="ORF">VKT23_008973</name>
</gene>
<dbReference type="Gene3D" id="1.20.1420.30">
    <property type="entry name" value="NCX, central ion-binding region"/>
    <property type="match status" value="2"/>
</dbReference>
<proteinExistence type="inferred from homology"/>
<comment type="subcellular location">
    <subcellularLocation>
        <location evidence="1">Endomembrane system</location>
        <topology evidence="1">Multi-pass membrane protein</topology>
    </subcellularLocation>
</comment>
<protein>
    <recommendedName>
        <fullName evidence="10">Sodium/calcium exchanger membrane region domain-containing protein</fullName>
    </recommendedName>
</protein>
<dbReference type="PANTHER" id="PTHR31503">
    <property type="entry name" value="VACUOLAR CALCIUM ION TRANSPORTER"/>
    <property type="match status" value="1"/>
</dbReference>
<reference evidence="11 12" key="1">
    <citation type="submission" date="2024-01" db="EMBL/GenBank/DDBJ databases">
        <title>A draft genome for the cacao thread blight pathogen Marasmiellus scandens.</title>
        <authorList>
            <person name="Baruah I.K."/>
            <person name="Leung J."/>
            <person name="Bukari Y."/>
            <person name="Amoako-Attah I."/>
            <person name="Meinhardt L.W."/>
            <person name="Bailey B.A."/>
            <person name="Cohen S.P."/>
        </authorList>
    </citation>
    <scope>NUCLEOTIDE SEQUENCE [LARGE SCALE GENOMIC DNA]</scope>
    <source>
        <strain evidence="11 12">GH-19</strain>
    </source>
</reference>
<feature type="transmembrane region" description="Helical" evidence="9">
    <location>
        <begin position="378"/>
        <end position="400"/>
    </location>
</feature>
<sequence length="421" mass="46898">MFANNEPSTSLINNDSHDSQPPIVSDPQPLVSNHQSIFTRRSRDEQHPFTLRRAATTLLRPEIQVDKNPGFIDSIKHIICDLHYFNLLLVCIPISWAIYFAVPDSYILITIFSFLAKIPLPKLISLSTDEIAIRVSRTLGILITITLGNIVELVLAIVSLVKCRPQLVQSSIIGFILNNLLLRFGLSVLAWGFHYSMWELTGIATTLNPAMLIVFIASIGLPATFSFSLPTKELGSTDIIKISHGLSVILLFGYTSYVFFQLYSHVKIYEESLGSMIKCTVDEIKKDKDKERNSSANHKQEVHMSFIMSVVVLIMSTGLVAFTANILIDSTGNLVQRGSISENFNGLILLPLAANAAEHLEIIMIFEAEKLAMSLGTVMASSIQIALFVFPLVVMLGWFLNKPLNFMFDLYETIVLFLTGK</sequence>
<feature type="transmembrane region" description="Helical" evidence="9">
    <location>
        <begin position="306"/>
        <end position="328"/>
    </location>
</feature>
<dbReference type="InterPro" id="IPR044880">
    <property type="entry name" value="NCX_ion-bd_dom_sf"/>
</dbReference>
<keyword evidence="6" id="KW-0406">Ion transport</keyword>
<dbReference type="InterPro" id="IPR004713">
    <property type="entry name" value="CaH_exchang"/>
</dbReference>
<dbReference type="PANTHER" id="PTHR31503:SF20">
    <property type="entry name" value="CA(2+)_H(+) EXCHANGER, PUTATIVE (EUROFUNG)-RELATED"/>
    <property type="match status" value="1"/>
</dbReference>
<keyword evidence="5 9" id="KW-1133">Transmembrane helix</keyword>
<evidence type="ECO:0000256" key="2">
    <source>
        <dbReference type="ARBA" id="ARBA00008170"/>
    </source>
</evidence>
<feature type="transmembrane region" description="Helical" evidence="9">
    <location>
        <begin position="239"/>
        <end position="260"/>
    </location>
</feature>
<evidence type="ECO:0000256" key="5">
    <source>
        <dbReference type="ARBA" id="ARBA00022989"/>
    </source>
</evidence>
<organism evidence="11 12">
    <name type="scientific">Marasmiellus scandens</name>
    <dbReference type="NCBI Taxonomy" id="2682957"/>
    <lineage>
        <taxon>Eukaryota</taxon>
        <taxon>Fungi</taxon>
        <taxon>Dikarya</taxon>
        <taxon>Basidiomycota</taxon>
        <taxon>Agaricomycotina</taxon>
        <taxon>Agaricomycetes</taxon>
        <taxon>Agaricomycetidae</taxon>
        <taxon>Agaricales</taxon>
        <taxon>Marasmiineae</taxon>
        <taxon>Omphalotaceae</taxon>
        <taxon>Marasmiellus</taxon>
    </lineage>
</organism>
<keyword evidence="12" id="KW-1185">Reference proteome</keyword>
<comment type="caution">
    <text evidence="11">The sequence shown here is derived from an EMBL/GenBank/DDBJ whole genome shotgun (WGS) entry which is preliminary data.</text>
</comment>
<evidence type="ECO:0000313" key="11">
    <source>
        <dbReference type="EMBL" id="KAK7461043.1"/>
    </source>
</evidence>
<comment type="similarity">
    <text evidence="2">Belongs to the Ca(2+):cation antiporter (CaCA) (TC 2.A.19) family.</text>
</comment>
<feature type="transmembrane region" description="Helical" evidence="9">
    <location>
        <begin position="207"/>
        <end position="227"/>
    </location>
</feature>
<evidence type="ECO:0000256" key="6">
    <source>
        <dbReference type="ARBA" id="ARBA00023065"/>
    </source>
</evidence>
<evidence type="ECO:0000259" key="10">
    <source>
        <dbReference type="Pfam" id="PF01699"/>
    </source>
</evidence>
<keyword evidence="3" id="KW-0813">Transport</keyword>
<dbReference type="InterPro" id="IPR004837">
    <property type="entry name" value="NaCa_Exmemb"/>
</dbReference>
<evidence type="ECO:0000256" key="4">
    <source>
        <dbReference type="ARBA" id="ARBA00022692"/>
    </source>
</evidence>
<keyword evidence="4 9" id="KW-0812">Transmembrane</keyword>
<dbReference type="Pfam" id="PF01699">
    <property type="entry name" value="Na_Ca_ex"/>
    <property type="match status" value="2"/>
</dbReference>